<dbReference type="InterPro" id="IPR012551">
    <property type="entry name" value="DUF1707_SHOCT-like"/>
</dbReference>
<feature type="region of interest" description="Disordered" evidence="1">
    <location>
        <begin position="58"/>
        <end position="102"/>
    </location>
</feature>
<protein>
    <submittedName>
        <fullName evidence="3">DUF1707 domain-containing protein</fullName>
    </submittedName>
</protein>
<feature type="domain" description="DUF1707" evidence="2">
    <location>
        <begin position="11"/>
        <end position="62"/>
    </location>
</feature>
<dbReference type="RefSeq" id="WP_143987839.1">
    <property type="nucleotide sequence ID" value="NZ_CP041692.1"/>
</dbReference>
<gene>
    <name evidence="3" type="ORF">FOE78_20015</name>
</gene>
<evidence type="ECO:0000313" key="4">
    <source>
        <dbReference type="Proteomes" id="UP000319263"/>
    </source>
</evidence>
<evidence type="ECO:0000256" key="1">
    <source>
        <dbReference type="SAM" id="MobiDB-lite"/>
    </source>
</evidence>
<dbReference type="OrthoDB" id="4772576at2"/>
<dbReference type="Proteomes" id="UP000319263">
    <property type="component" value="Chromosome"/>
</dbReference>
<name>A0A516Q377_9ACTN</name>
<accession>A0A516Q377</accession>
<evidence type="ECO:0000313" key="3">
    <source>
        <dbReference type="EMBL" id="QDP97885.1"/>
    </source>
</evidence>
<dbReference type="AlphaFoldDB" id="A0A516Q377"/>
<reference evidence="3 4" key="1">
    <citation type="submission" date="2019-07" db="EMBL/GenBank/DDBJ databases">
        <title>Microlunatus dokdonensis sp. nov. isolated from the rhizospheric soil of the wild plant Elymus tsukushiensis.</title>
        <authorList>
            <person name="Ghim S.-Y."/>
            <person name="Hwang Y.-J."/>
            <person name="Son J.-S."/>
            <person name="Shin J.-H."/>
        </authorList>
    </citation>
    <scope>NUCLEOTIDE SEQUENCE [LARGE SCALE GENOMIC DNA]</scope>
    <source>
        <strain evidence="3 4">KUDC0627</strain>
    </source>
</reference>
<dbReference type="EMBL" id="CP041692">
    <property type="protein sequence ID" value="QDP97885.1"/>
    <property type="molecule type" value="Genomic_DNA"/>
</dbReference>
<dbReference type="PANTHER" id="PTHR40763:SF5">
    <property type="entry name" value="MEMBRANE PROTEIN"/>
    <property type="match status" value="1"/>
</dbReference>
<dbReference type="KEGG" id="mik:FOE78_20015"/>
<dbReference type="PANTHER" id="PTHR40763">
    <property type="entry name" value="MEMBRANE PROTEIN-RELATED"/>
    <property type="match status" value="1"/>
</dbReference>
<proteinExistence type="predicted"/>
<dbReference type="Pfam" id="PF08044">
    <property type="entry name" value="DUF1707"/>
    <property type="match status" value="1"/>
</dbReference>
<sequence>MSQDPSTARNLRVGHSERDAVAAILQAAAADGRLSMEELDERLDAALNAKTYGDLEPLTADLGAGGELPSRQPAGPRLPSRSVQGPPPPGYSREDPLSLDGGLSSEKRVGVWTVPPFIRINQGMGSVKLNCLQAIPAAQLIEIEMIGGTGSVVMILPDGWAVDHDRLSKSWGSKTIKVPREPAPGKPLLVVYGGLGMGSFKARPASRSELRKLGR</sequence>
<evidence type="ECO:0000259" key="2">
    <source>
        <dbReference type="Pfam" id="PF08044"/>
    </source>
</evidence>
<organism evidence="3 4">
    <name type="scientific">Microlunatus elymi</name>
    <dbReference type="NCBI Taxonomy" id="2596828"/>
    <lineage>
        <taxon>Bacteria</taxon>
        <taxon>Bacillati</taxon>
        <taxon>Actinomycetota</taxon>
        <taxon>Actinomycetes</taxon>
        <taxon>Propionibacteriales</taxon>
        <taxon>Propionibacteriaceae</taxon>
        <taxon>Microlunatus</taxon>
    </lineage>
</organism>
<keyword evidence="4" id="KW-1185">Reference proteome</keyword>